<dbReference type="PROSITE" id="PS52009">
    <property type="entry name" value="GH84"/>
    <property type="match status" value="1"/>
</dbReference>
<comment type="similarity">
    <text evidence="3">Belongs to the glycosyl hydrolase 84 family.</text>
</comment>
<dbReference type="InterPro" id="IPR051822">
    <property type="entry name" value="Glycosyl_Hydrolase_84"/>
</dbReference>
<feature type="coiled-coil region" evidence="4">
    <location>
        <begin position="1862"/>
        <end position="1896"/>
    </location>
</feature>
<dbReference type="Gene3D" id="3.20.20.80">
    <property type="entry name" value="Glycosidases"/>
    <property type="match status" value="1"/>
</dbReference>
<dbReference type="InterPro" id="IPR029018">
    <property type="entry name" value="Hex-like_dom2"/>
</dbReference>
<feature type="active site" description="Proton donor" evidence="3">
    <location>
        <position position="306"/>
    </location>
</feature>
<keyword evidence="5" id="KW-0472">Membrane</keyword>
<dbReference type="Proteomes" id="UP001230220">
    <property type="component" value="Unassembled WGS sequence"/>
</dbReference>
<dbReference type="EMBL" id="JAUSUR010000004">
    <property type="protein sequence ID" value="MDQ0361826.1"/>
    <property type="molecule type" value="Genomic_DNA"/>
</dbReference>
<sequence>MKKVYKFLMVFIILGLSIGIVPSDYQNNLINANEANEYEIYPNPQLIEYTGGDFIIKNEVNVIYEDGIDEYTKQLFNEIAASKGLQVTQVNEVESGKTNILIGIHNSKGYVDTYAENNSTLKTSNLFDKTDSYLLSVDDNVITVLGRDTDSSFYALTTLNHVIKQLDSYTIQNFIVEDYADVESRGFIEGYYGNPWSTEDRVALMEWGGNYKLNSYFYAPKDDPKHNSNWRELYTAEEIETKIKPLADAGNKSKCRFVYALHPYMSNAIRYNSEENYQADLAVMQAKFEQVIRDGDVRQIAILADDAGNVGGTNYIRTLSDMSDWLKEMQKQYPDLKLTLPFCTQEYMGMGESYYSQFPENVQIVMTGGRVWGEVSNSFTQTFTSNAGRGPYLWVNWPCTDNSKKHLIMGGYTTFLHPNVDPSNIQGIVLNPMQQSEPSKVAIFGNACYSWNIWSSNEEADQAWYDSFKYVDHNSAVETSASSALRELSKHMINQDMDSRVTVLQESVDLAPKLTEFKNKLNAGTLTVSDVDVMIEEFNILQEAVETYSNSTGDARLKDQMSYWLDCWSDTNEATIAYLNGVKAAINNDTTGLLNYQTAGKAAFERSKTHEFWYVDHNERAEVGVQHIVPFVNALDSYLSMRSESIMDPDIVTKTFITSRQDNPSGSTANVFDGDDSTMASYRSPVWIYEGDYVGVMLGKKIDITYVRFLLGNGKNHMEYAKLQYTKDGKEWEDLNGVEYVAVQGNYQEIILNEEDLPENFQAMGIRLVATKNNTKDAYLNVHEITINKTASEPEPEVNGTYSTNRDRMNNTDWAVLNDGNPGSNDAGEVWISNGSNPNKDELPVDSYIAYTFDEPQLLKSVSFAQGGSNGNDVITDGALEYLDTNNEWQKIADIDNSKVQNFDLDARNITTTSIRIRNVTHRKIWWRVGEFKVEIGKHDSSPIQYNIIKTDRWAIYSGTESNLYDGDDNTFVWYDPDGSPSITNDSFLVDDFLGYDLGKIANLQSAHIVVGAEGSDKLMKYAIETSIDGSTWTAVNGYENYSGAANGKDTLDIELNGTKARYIRIRNLELRASWGKFSEFTVKEVPSDGDSKHVYTNVNTSILANLNTEGNALLTNGSVTLAQHQYIGIKLDNIKQINSIDTTDLPEGFKLQTSMNALTWTDYNPSEVVDARYIRVINTVDSPKVWNIDQFNVSYMYIADKSVTSDFAQQNSATDMRTANTVSNVFDGNLSTLGLITGPQDETKHITFDLGQEIDFTSIRYYVNETQLNYLRSAVFEVSNDPNGSDWTTVMTLNEEGDFENVWDSSVAKDAAWLTHDSKNPGYMYAEATNLTAKGRYLRVRPLKTYSHRWVAFGEIQINDGKYITSESNKDVIAEAAEERGKIPSNMFDKDFATTYKSSEKNSSFTYRISESDDLKSIRIIQTGEISNAAVSITYSDGTRASVSAGKLNQAINEFVFDQSKSVVSITVSWQDKIPEISEMMLSTKSITTADVSLLEAEIANGAESTWTNDSVRVYEEAVAVAEDIIQHKDSVSQEVADSALGALKAARMNAKEKASNLSDLEQIIADKISNDENVYSVSTYANYEEAMLKLVIALSDSENLSQANADKIVTEINDAEARLEYSIRNRELAELGLEKTDFINEDNYTKTSYETLIIAKQDLESLIEQDKLGQDRVHPTDMKKAQKKFDDAITALVDITGLKAVIEEFDTYDSENYTEDSYNAYKDAVENAKGLLENGSIDEIANAIKDINEAQEKLQIKSSVDLEAIIKEAEAINGADYTTDSYKKLTTAINNAKKAHESSEDEALANAILDARSELISVKALSEKVEVANTVNKDNYTSSSYKKLSTLLKESEKLFESGSEKEISEMVEKIQNALLSLEKRAVDLEEYRNNIELRAEEKYTADSYKTYKEAYDYLMGLDPSDTSEIDFIDAKTTLEKAESNLVLKNNPTIDGTEIPNQAADDKIINGEDISTGDNTNKGIMLLLLFGSVALFGILGKRKFEESKK</sequence>
<keyword evidence="1 3" id="KW-0378">Hydrolase</keyword>
<evidence type="ECO:0000259" key="7">
    <source>
        <dbReference type="PROSITE" id="PS52009"/>
    </source>
</evidence>
<name>A0ABU0E4S7_9FIRM</name>
<organism evidence="8 9">
    <name type="scientific">Breznakia pachnodae</name>
    <dbReference type="NCBI Taxonomy" id="265178"/>
    <lineage>
        <taxon>Bacteria</taxon>
        <taxon>Bacillati</taxon>
        <taxon>Bacillota</taxon>
        <taxon>Erysipelotrichia</taxon>
        <taxon>Erysipelotrichales</taxon>
        <taxon>Erysipelotrichaceae</taxon>
        <taxon>Breznakia</taxon>
    </lineage>
</organism>
<dbReference type="SUPFAM" id="SSF55545">
    <property type="entry name" value="beta-N-acetylhexosaminidase-like domain"/>
    <property type="match status" value="1"/>
</dbReference>
<keyword evidence="9" id="KW-1185">Reference proteome</keyword>
<dbReference type="SUPFAM" id="SSF51445">
    <property type="entry name" value="(Trans)glycosidases"/>
    <property type="match status" value="1"/>
</dbReference>
<dbReference type="GO" id="GO:0004415">
    <property type="term" value="F:hyalurononglucosaminidase activity"/>
    <property type="evidence" value="ECO:0007669"/>
    <property type="project" value="UniProtKB-EC"/>
</dbReference>
<dbReference type="InterPro" id="IPR000421">
    <property type="entry name" value="FA58C"/>
</dbReference>
<dbReference type="InterPro" id="IPR015882">
    <property type="entry name" value="HEX_bac_N"/>
</dbReference>
<feature type="domain" description="F5/8 type C" evidence="6">
    <location>
        <begin position="634"/>
        <end position="787"/>
    </location>
</feature>
<evidence type="ECO:0000313" key="8">
    <source>
        <dbReference type="EMBL" id="MDQ0361826.1"/>
    </source>
</evidence>
<dbReference type="Gene3D" id="3.30.379.10">
    <property type="entry name" value="Chitobiase/beta-hexosaminidase domain 2-like"/>
    <property type="match status" value="1"/>
</dbReference>
<keyword evidence="5" id="KW-1133">Transmembrane helix</keyword>
<dbReference type="PROSITE" id="PS50022">
    <property type="entry name" value="FA58C_3"/>
    <property type="match status" value="2"/>
</dbReference>
<evidence type="ECO:0000256" key="1">
    <source>
        <dbReference type="ARBA" id="ARBA00022801"/>
    </source>
</evidence>
<dbReference type="InterPro" id="IPR017853">
    <property type="entry name" value="GH"/>
</dbReference>
<keyword evidence="4" id="KW-0175">Coiled coil</keyword>
<dbReference type="InterPro" id="IPR011496">
    <property type="entry name" value="O-GlcNAcase_cat"/>
</dbReference>
<dbReference type="Gene3D" id="1.20.58.460">
    <property type="entry name" value="Hyaluronidase post-catalytic domain-like"/>
    <property type="match status" value="1"/>
</dbReference>
<gene>
    <name evidence="8" type="ORF">J2S15_002576</name>
</gene>
<reference evidence="8 9" key="1">
    <citation type="submission" date="2023-07" db="EMBL/GenBank/DDBJ databases">
        <title>Genomic Encyclopedia of Type Strains, Phase IV (KMG-IV): sequencing the most valuable type-strain genomes for metagenomic binning, comparative biology and taxonomic classification.</title>
        <authorList>
            <person name="Goeker M."/>
        </authorList>
    </citation>
    <scope>NUCLEOTIDE SEQUENCE [LARGE SCALE GENOMIC DNA]</scope>
    <source>
        <strain evidence="8 9">DSM 16784</strain>
    </source>
</reference>
<evidence type="ECO:0000256" key="3">
    <source>
        <dbReference type="PROSITE-ProRule" id="PRU01353"/>
    </source>
</evidence>
<dbReference type="SUPFAM" id="SSF140657">
    <property type="entry name" value="Hyaluronidase post-catalytic domain-like"/>
    <property type="match status" value="1"/>
</dbReference>
<feature type="transmembrane region" description="Helical" evidence="5">
    <location>
        <begin position="1980"/>
        <end position="1997"/>
    </location>
</feature>
<protein>
    <submittedName>
        <fullName evidence="8">Hyaluronoglucosaminidase</fullName>
        <ecNumber evidence="8">3.2.1.35</ecNumber>
    </submittedName>
</protein>
<dbReference type="Pfam" id="PF07555">
    <property type="entry name" value="NAGidase"/>
    <property type="match status" value="1"/>
</dbReference>
<feature type="domain" description="GH84" evidence="7">
    <location>
        <begin position="183"/>
        <end position="454"/>
    </location>
</feature>
<dbReference type="SUPFAM" id="SSF49785">
    <property type="entry name" value="Galactose-binding domain-like"/>
    <property type="match status" value="4"/>
</dbReference>
<dbReference type="PANTHER" id="PTHR13170">
    <property type="entry name" value="O-GLCNACASE"/>
    <property type="match status" value="1"/>
</dbReference>
<dbReference type="Pfam" id="PF00754">
    <property type="entry name" value="F5_F8_type_C"/>
    <property type="match status" value="3"/>
</dbReference>
<dbReference type="Pfam" id="PF02838">
    <property type="entry name" value="Glyco_hydro_20b"/>
    <property type="match status" value="1"/>
</dbReference>
<dbReference type="RefSeq" id="WP_307408892.1">
    <property type="nucleotide sequence ID" value="NZ_JAUSUR010000004.1"/>
</dbReference>
<dbReference type="PANTHER" id="PTHR13170:SF16">
    <property type="entry name" value="PROTEIN O-GLCNACASE"/>
    <property type="match status" value="1"/>
</dbReference>
<feature type="domain" description="F5/8 type C" evidence="6">
    <location>
        <begin position="931"/>
        <end position="1088"/>
    </location>
</feature>
<dbReference type="EC" id="3.2.1.35" evidence="8"/>
<keyword evidence="5" id="KW-0812">Transmembrane</keyword>
<evidence type="ECO:0000256" key="2">
    <source>
        <dbReference type="ARBA" id="ARBA00023295"/>
    </source>
</evidence>
<dbReference type="Gene3D" id="2.60.120.260">
    <property type="entry name" value="Galactose-binding domain-like"/>
    <property type="match status" value="5"/>
</dbReference>
<evidence type="ECO:0000256" key="5">
    <source>
        <dbReference type="SAM" id="Phobius"/>
    </source>
</evidence>
<dbReference type="Gene3D" id="1.20.1270.90">
    <property type="entry name" value="AF1782-like"/>
    <property type="match status" value="1"/>
</dbReference>
<evidence type="ECO:0000259" key="6">
    <source>
        <dbReference type="PROSITE" id="PS50022"/>
    </source>
</evidence>
<keyword evidence="2 3" id="KW-0326">Glycosidase</keyword>
<comment type="caution">
    <text evidence="8">The sequence shown here is derived from an EMBL/GenBank/DDBJ whole genome shotgun (WGS) entry which is preliminary data.</text>
</comment>
<accession>A0ABU0E4S7</accession>
<evidence type="ECO:0000256" key="4">
    <source>
        <dbReference type="SAM" id="Coils"/>
    </source>
</evidence>
<dbReference type="InterPro" id="IPR008979">
    <property type="entry name" value="Galactose-bd-like_sf"/>
</dbReference>
<evidence type="ECO:0000313" key="9">
    <source>
        <dbReference type="Proteomes" id="UP001230220"/>
    </source>
</evidence>
<proteinExistence type="inferred from homology"/>